<protein>
    <submittedName>
        <fullName evidence="1">Uncharacterized protein</fullName>
    </submittedName>
</protein>
<gene>
    <name evidence="1" type="ORF">PFLmoz3_03399</name>
</gene>
<dbReference type="EMBL" id="LCYA01000083">
    <property type="protein sequence ID" value="KWV86934.1"/>
    <property type="molecule type" value="Genomic_DNA"/>
</dbReference>
<name>A0A120G798_PSEFL</name>
<dbReference type="AlphaFoldDB" id="A0A120G798"/>
<organism evidence="1 2">
    <name type="scientific">Pseudomonas fluorescens</name>
    <dbReference type="NCBI Taxonomy" id="294"/>
    <lineage>
        <taxon>Bacteria</taxon>
        <taxon>Pseudomonadati</taxon>
        <taxon>Pseudomonadota</taxon>
        <taxon>Gammaproteobacteria</taxon>
        <taxon>Pseudomonadales</taxon>
        <taxon>Pseudomonadaceae</taxon>
        <taxon>Pseudomonas</taxon>
    </lineage>
</organism>
<dbReference type="Proteomes" id="UP000061348">
    <property type="component" value="Unassembled WGS sequence"/>
</dbReference>
<accession>A0A120G798</accession>
<proteinExistence type="predicted"/>
<evidence type="ECO:0000313" key="1">
    <source>
        <dbReference type="EMBL" id="KWV86934.1"/>
    </source>
</evidence>
<comment type="caution">
    <text evidence="1">The sequence shown here is derived from an EMBL/GenBank/DDBJ whole genome shotgun (WGS) entry which is preliminary data.</text>
</comment>
<evidence type="ECO:0000313" key="2">
    <source>
        <dbReference type="Proteomes" id="UP000061348"/>
    </source>
</evidence>
<reference evidence="1 2" key="1">
    <citation type="submission" date="2015-05" db="EMBL/GenBank/DDBJ databases">
        <title>A genomic and transcriptomic approach to investigate the blue pigment phenotype in Pseudomonas fluorescens.</title>
        <authorList>
            <person name="Andreani N.A."/>
            <person name="Cardazzo B."/>
        </authorList>
    </citation>
    <scope>NUCLEOTIDE SEQUENCE [LARGE SCALE GENOMIC DNA]</scope>
    <source>
        <strain evidence="1 2">Ps_22</strain>
    </source>
</reference>
<sequence>MEVIEVHQKLGKVGAVFSLHIGDQLFRGDAFLFGAQHDGRTVGVVRADINALIAAMLLEAHPHIGLDVLKHMAKMDRTIGIGQGAGNEDLAWLGHGARLLDETEVGHYKAPGNLFHPVTLFQYLAHLRKHAARRLERLG</sequence>